<evidence type="ECO:0000313" key="4">
    <source>
        <dbReference type="EMBL" id="WZL70668.1"/>
    </source>
</evidence>
<feature type="domain" description="HTH cro/C1-type" evidence="3">
    <location>
        <begin position="6"/>
        <end position="60"/>
    </location>
</feature>
<dbReference type="SMART" id="SM00530">
    <property type="entry name" value="HTH_XRE"/>
    <property type="match status" value="1"/>
</dbReference>
<dbReference type="Proteomes" id="UP001486565">
    <property type="component" value="Chromosome"/>
</dbReference>
<dbReference type="PANTHER" id="PTHR46558:SF11">
    <property type="entry name" value="HTH-TYPE TRANSCRIPTIONAL REGULATOR XRE"/>
    <property type="match status" value="1"/>
</dbReference>
<keyword evidence="2" id="KW-0175">Coiled coil</keyword>
<dbReference type="PROSITE" id="PS50943">
    <property type="entry name" value="HTH_CROC1"/>
    <property type="match status" value="1"/>
</dbReference>
<dbReference type="EMBL" id="CP121687">
    <property type="protein sequence ID" value="WZL70668.1"/>
    <property type="molecule type" value="Genomic_DNA"/>
</dbReference>
<dbReference type="RefSeq" id="WP_341877629.1">
    <property type="nucleotide sequence ID" value="NZ_CP121687.1"/>
</dbReference>
<keyword evidence="1" id="KW-0238">DNA-binding</keyword>
<dbReference type="PANTHER" id="PTHR46558">
    <property type="entry name" value="TRACRIPTIONAL REGULATORY PROTEIN-RELATED-RELATED"/>
    <property type="match status" value="1"/>
</dbReference>
<name>A0ABZ2Y5Q2_9FIRM</name>
<accession>A0ABZ2Y5Q2</accession>
<keyword evidence="5" id="KW-1185">Reference proteome</keyword>
<dbReference type="InterPro" id="IPR001387">
    <property type="entry name" value="Cro/C1-type_HTH"/>
</dbReference>
<evidence type="ECO:0000256" key="1">
    <source>
        <dbReference type="ARBA" id="ARBA00023125"/>
    </source>
</evidence>
<reference evidence="4 5" key="1">
    <citation type="submission" date="2023-03" db="EMBL/GenBank/DDBJ databases">
        <title>Novel Species.</title>
        <authorList>
            <person name="Ma S."/>
        </authorList>
    </citation>
    <scope>NUCLEOTIDE SEQUENCE [LARGE SCALE GENOMIC DNA]</scope>
    <source>
        <strain evidence="4 5">LIND6LT2</strain>
    </source>
</reference>
<dbReference type="CDD" id="cd00093">
    <property type="entry name" value="HTH_XRE"/>
    <property type="match status" value="1"/>
</dbReference>
<dbReference type="InterPro" id="IPR010982">
    <property type="entry name" value="Lambda_DNA-bd_dom_sf"/>
</dbReference>
<gene>
    <name evidence="4" type="ORF">QBE51_03815</name>
</gene>
<protein>
    <submittedName>
        <fullName evidence="4">Helix-turn-helix transcriptional regulator</fullName>
    </submittedName>
</protein>
<dbReference type="Gene3D" id="1.10.260.40">
    <property type="entry name" value="lambda repressor-like DNA-binding domains"/>
    <property type="match status" value="1"/>
</dbReference>
<sequence>MFGLRLKELRTEKNLTQKDIANLINLSPSTVGMYEQGRRDPDTETVKTLADYFNVSVDYLLGRSNDQSVTNKLTEKDEKDIAKELDELMEKLKNEEGLMFDGNPADEETLKALRDALEMGMRYAKAVNKKYTPKKFRKDKNE</sequence>
<evidence type="ECO:0000259" key="3">
    <source>
        <dbReference type="PROSITE" id="PS50943"/>
    </source>
</evidence>
<dbReference type="SUPFAM" id="SSF47413">
    <property type="entry name" value="lambda repressor-like DNA-binding domains"/>
    <property type="match status" value="1"/>
</dbReference>
<evidence type="ECO:0000313" key="5">
    <source>
        <dbReference type="Proteomes" id="UP001486565"/>
    </source>
</evidence>
<feature type="coiled-coil region" evidence="2">
    <location>
        <begin position="71"/>
        <end position="98"/>
    </location>
</feature>
<evidence type="ECO:0000256" key="2">
    <source>
        <dbReference type="SAM" id="Coils"/>
    </source>
</evidence>
<organism evidence="4 5">
    <name type="scientific">Defluviitalea saccharophila</name>
    <dbReference type="NCBI Taxonomy" id="879970"/>
    <lineage>
        <taxon>Bacteria</taxon>
        <taxon>Bacillati</taxon>
        <taxon>Bacillota</taxon>
        <taxon>Clostridia</taxon>
        <taxon>Lachnospirales</taxon>
        <taxon>Defluviitaleaceae</taxon>
        <taxon>Defluviitalea</taxon>
    </lineage>
</organism>
<proteinExistence type="predicted"/>
<dbReference type="Pfam" id="PF01381">
    <property type="entry name" value="HTH_3"/>
    <property type="match status" value="1"/>
</dbReference>